<comment type="caution">
    <text evidence="2">The sequence shown here is derived from an EMBL/GenBank/DDBJ whole genome shotgun (WGS) entry which is preliminary data.</text>
</comment>
<name>A0A7X1AUC6_9BACT</name>
<organism evidence="2 3">
    <name type="scientific">Puniceicoccus vermicola</name>
    <dbReference type="NCBI Taxonomy" id="388746"/>
    <lineage>
        <taxon>Bacteria</taxon>
        <taxon>Pseudomonadati</taxon>
        <taxon>Verrucomicrobiota</taxon>
        <taxon>Opitutia</taxon>
        <taxon>Puniceicoccales</taxon>
        <taxon>Puniceicoccaceae</taxon>
        <taxon>Puniceicoccus</taxon>
    </lineage>
</organism>
<dbReference type="AlphaFoldDB" id="A0A7X1AUC6"/>
<gene>
    <name evidence="2" type="ORF">H5P30_00175</name>
</gene>
<feature type="chain" id="PRO_5031161475" evidence="1">
    <location>
        <begin position="24"/>
        <end position="150"/>
    </location>
</feature>
<proteinExistence type="predicted"/>
<accession>A0A7X1AUC6</accession>
<reference evidence="2 3" key="1">
    <citation type="submission" date="2020-07" db="EMBL/GenBank/DDBJ databases">
        <authorList>
            <person name="Feng X."/>
        </authorList>
    </citation>
    <scope>NUCLEOTIDE SEQUENCE [LARGE SCALE GENOMIC DNA]</scope>
    <source>
        <strain evidence="2 3">JCM14086</strain>
    </source>
</reference>
<sequence>MKSYKAFFFFSSLWLASLSSLMALDGSNEFVEIELPEVEKFRVFYSGDGILERIEIKFRFLTNGEGVQVNESYIHFSSDRKILIGKLVAMGAMEMTGSLPPSPALKYVFNEHEVWEGADNLIYSERVTLPYSGAGIEYFVPFQYAIDKEK</sequence>
<protein>
    <submittedName>
        <fullName evidence="2">Uncharacterized protein</fullName>
    </submittedName>
</protein>
<dbReference type="EMBL" id="JACHVA010000005">
    <property type="protein sequence ID" value="MBC2600190.1"/>
    <property type="molecule type" value="Genomic_DNA"/>
</dbReference>
<keyword evidence="3" id="KW-1185">Reference proteome</keyword>
<dbReference type="Proteomes" id="UP000525652">
    <property type="component" value="Unassembled WGS sequence"/>
</dbReference>
<evidence type="ECO:0000256" key="1">
    <source>
        <dbReference type="SAM" id="SignalP"/>
    </source>
</evidence>
<evidence type="ECO:0000313" key="2">
    <source>
        <dbReference type="EMBL" id="MBC2600190.1"/>
    </source>
</evidence>
<evidence type="ECO:0000313" key="3">
    <source>
        <dbReference type="Proteomes" id="UP000525652"/>
    </source>
</evidence>
<feature type="signal peptide" evidence="1">
    <location>
        <begin position="1"/>
        <end position="23"/>
    </location>
</feature>
<dbReference type="RefSeq" id="WP_185690948.1">
    <property type="nucleotide sequence ID" value="NZ_JACHVA010000005.1"/>
</dbReference>
<keyword evidence="1" id="KW-0732">Signal</keyword>